<dbReference type="SUPFAM" id="SSF47095">
    <property type="entry name" value="HMG-box"/>
    <property type="match status" value="1"/>
</dbReference>
<feature type="DNA-binding region" description="HMG box" evidence="3">
    <location>
        <begin position="4"/>
        <end position="74"/>
    </location>
</feature>
<protein>
    <submittedName>
        <fullName evidence="6">High mobility group box domain-containing protein</fullName>
    </submittedName>
</protein>
<dbReference type="InterPro" id="IPR051356">
    <property type="entry name" value="SOX/SOX-like_TF"/>
</dbReference>
<keyword evidence="7" id="KW-1185">Reference proteome</keyword>
<dbReference type="PROSITE" id="PS50118">
    <property type="entry name" value="HMG_BOX_2"/>
    <property type="match status" value="1"/>
</dbReference>
<keyword evidence="1 3" id="KW-0238">DNA-binding</keyword>
<evidence type="ECO:0000256" key="3">
    <source>
        <dbReference type="PROSITE-ProRule" id="PRU00267"/>
    </source>
</evidence>
<evidence type="ECO:0000313" key="6">
    <source>
        <dbReference type="EMBL" id="KAJ7037518.1"/>
    </source>
</evidence>
<accession>A0AAD6T494</accession>
<dbReference type="InterPro" id="IPR036910">
    <property type="entry name" value="HMG_box_dom_sf"/>
</dbReference>
<feature type="chain" id="PRO_5042296890" evidence="4">
    <location>
        <begin position="24"/>
        <end position="77"/>
    </location>
</feature>
<proteinExistence type="predicted"/>
<keyword evidence="2 3" id="KW-0539">Nucleus</keyword>
<dbReference type="GO" id="GO:0000978">
    <property type="term" value="F:RNA polymerase II cis-regulatory region sequence-specific DNA binding"/>
    <property type="evidence" value="ECO:0007669"/>
    <property type="project" value="TreeGrafter"/>
</dbReference>
<evidence type="ECO:0000313" key="7">
    <source>
        <dbReference type="Proteomes" id="UP001218188"/>
    </source>
</evidence>
<evidence type="ECO:0000256" key="1">
    <source>
        <dbReference type="ARBA" id="ARBA00023125"/>
    </source>
</evidence>
<evidence type="ECO:0000256" key="4">
    <source>
        <dbReference type="SAM" id="SignalP"/>
    </source>
</evidence>
<dbReference type="EMBL" id="JARJCM010000037">
    <property type="protein sequence ID" value="KAJ7037518.1"/>
    <property type="molecule type" value="Genomic_DNA"/>
</dbReference>
<feature type="signal peptide" evidence="4">
    <location>
        <begin position="1"/>
        <end position="23"/>
    </location>
</feature>
<sequence length="77" mass="9112">PDHIPRPRNAFLIFRLVLIFASGKITKKIEGDHRHISITAGSVWNALSEEEKKPYHVKAEFEKLEHRRLYPNYRFTP</sequence>
<dbReference type="PANTHER" id="PTHR45789:SF2">
    <property type="entry name" value="FI18025P1"/>
    <property type="match status" value="1"/>
</dbReference>
<dbReference type="SMART" id="SM00398">
    <property type="entry name" value="HMG"/>
    <property type="match status" value="1"/>
</dbReference>
<dbReference type="PANTHER" id="PTHR45789">
    <property type="entry name" value="FI18025P1"/>
    <property type="match status" value="1"/>
</dbReference>
<dbReference type="Gene3D" id="1.10.30.10">
    <property type="entry name" value="High mobility group box domain"/>
    <property type="match status" value="1"/>
</dbReference>
<dbReference type="Pfam" id="PF00505">
    <property type="entry name" value="HMG_box"/>
    <property type="match status" value="1"/>
</dbReference>
<evidence type="ECO:0000259" key="5">
    <source>
        <dbReference type="PROSITE" id="PS50118"/>
    </source>
</evidence>
<organism evidence="6 7">
    <name type="scientific">Mycena alexandri</name>
    <dbReference type="NCBI Taxonomy" id="1745969"/>
    <lineage>
        <taxon>Eukaryota</taxon>
        <taxon>Fungi</taxon>
        <taxon>Dikarya</taxon>
        <taxon>Basidiomycota</taxon>
        <taxon>Agaricomycotina</taxon>
        <taxon>Agaricomycetes</taxon>
        <taxon>Agaricomycetidae</taxon>
        <taxon>Agaricales</taxon>
        <taxon>Marasmiineae</taxon>
        <taxon>Mycenaceae</taxon>
        <taxon>Mycena</taxon>
    </lineage>
</organism>
<feature type="non-terminal residue" evidence="6">
    <location>
        <position position="77"/>
    </location>
</feature>
<evidence type="ECO:0000256" key="2">
    <source>
        <dbReference type="ARBA" id="ARBA00023242"/>
    </source>
</evidence>
<dbReference type="AlphaFoldDB" id="A0AAD6T494"/>
<gene>
    <name evidence="6" type="ORF">C8F04DRAFT_877655</name>
</gene>
<dbReference type="GO" id="GO:0005634">
    <property type="term" value="C:nucleus"/>
    <property type="evidence" value="ECO:0007669"/>
    <property type="project" value="UniProtKB-UniRule"/>
</dbReference>
<feature type="non-terminal residue" evidence="6">
    <location>
        <position position="1"/>
    </location>
</feature>
<dbReference type="GO" id="GO:0000981">
    <property type="term" value="F:DNA-binding transcription factor activity, RNA polymerase II-specific"/>
    <property type="evidence" value="ECO:0007669"/>
    <property type="project" value="TreeGrafter"/>
</dbReference>
<name>A0AAD6T494_9AGAR</name>
<feature type="domain" description="HMG box" evidence="5">
    <location>
        <begin position="4"/>
        <end position="74"/>
    </location>
</feature>
<comment type="caution">
    <text evidence="6">The sequence shown here is derived from an EMBL/GenBank/DDBJ whole genome shotgun (WGS) entry which is preliminary data.</text>
</comment>
<reference evidence="6" key="1">
    <citation type="submission" date="2023-03" db="EMBL/GenBank/DDBJ databases">
        <title>Massive genome expansion in bonnet fungi (Mycena s.s.) driven by repeated elements and novel gene families across ecological guilds.</title>
        <authorList>
            <consortium name="Lawrence Berkeley National Laboratory"/>
            <person name="Harder C.B."/>
            <person name="Miyauchi S."/>
            <person name="Viragh M."/>
            <person name="Kuo A."/>
            <person name="Thoen E."/>
            <person name="Andreopoulos B."/>
            <person name="Lu D."/>
            <person name="Skrede I."/>
            <person name="Drula E."/>
            <person name="Henrissat B."/>
            <person name="Morin E."/>
            <person name="Kohler A."/>
            <person name="Barry K."/>
            <person name="LaButti K."/>
            <person name="Morin E."/>
            <person name="Salamov A."/>
            <person name="Lipzen A."/>
            <person name="Mereny Z."/>
            <person name="Hegedus B."/>
            <person name="Baldrian P."/>
            <person name="Stursova M."/>
            <person name="Weitz H."/>
            <person name="Taylor A."/>
            <person name="Grigoriev I.V."/>
            <person name="Nagy L.G."/>
            <person name="Martin F."/>
            <person name="Kauserud H."/>
        </authorList>
    </citation>
    <scope>NUCLEOTIDE SEQUENCE</scope>
    <source>
        <strain evidence="6">CBHHK200</strain>
    </source>
</reference>
<keyword evidence="4" id="KW-0732">Signal</keyword>
<dbReference type="Proteomes" id="UP001218188">
    <property type="component" value="Unassembled WGS sequence"/>
</dbReference>
<dbReference type="CDD" id="cd01389">
    <property type="entry name" value="HMG-box_ROX1-like"/>
    <property type="match status" value="1"/>
</dbReference>
<dbReference type="InterPro" id="IPR009071">
    <property type="entry name" value="HMG_box_dom"/>
</dbReference>